<dbReference type="EMBL" id="JAZDWU010000002">
    <property type="protein sequence ID" value="KAL0010437.1"/>
    <property type="molecule type" value="Genomic_DNA"/>
</dbReference>
<dbReference type="AlphaFoldDB" id="A0AAW2DIV9"/>
<accession>A0AAW2DIV9</accession>
<keyword evidence="1" id="KW-1133">Transmembrane helix</keyword>
<evidence type="ECO:0000256" key="1">
    <source>
        <dbReference type="SAM" id="Phobius"/>
    </source>
</evidence>
<keyword evidence="1" id="KW-0812">Transmembrane</keyword>
<reference evidence="2 3" key="1">
    <citation type="submission" date="2024-01" db="EMBL/GenBank/DDBJ databases">
        <title>A telomere-to-telomere, gap-free genome of sweet tea (Lithocarpus litseifolius).</title>
        <authorList>
            <person name="Zhou J."/>
        </authorList>
    </citation>
    <scope>NUCLEOTIDE SEQUENCE [LARGE SCALE GENOMIC DNA]</scope>
    <source>
        <strain evidence="2">Zhou-2022a</strain>
        <tissue evidence="2">Leaf</tissue>
    </source>
</reference>
<dbReference type="Proteomes" id="UP001459277">
    <property type="component" value="Unassembled WGS sequence"/>
</dbReference>
<gene>
    <name evidence="2" type="ORF">SO802_005545</name>
</gene>
<sequence>MGRPRAFGCVFYGSASKEIQLSDGEMAVEAKLRKGLGGGNVKLSHWTGAFIGVHYVAFIIFWLFTGSIMSTIGTSSPLSFGDEKELIYLAVTNASWLPYLIDQRTEDDPIPVESALVVVDISISEGVTADPVLSVEVVFVAASIFAERKDSATTDTPMEKFPTETDIIADTKISAINAVGGGPSLVVTLSSIPSSATEMPDIVMSPNEASDDVLEDSDDKPIVKTRVFDSEDLSIEEIDAIVAGIDLVSLPLLVFLSCSTPF</sequence>
<evidence type="ECO:0000313" key="2">
    <source>
        <dbReference type="EMBL" id="KAL0010437.1"/>
    </source>
</evidence>
<proteinExistence type="predicted"/>
<organism evidence="2 3">
    <name type="scientific">Lithocarpus litseifolius</name>
    <dbReference type="NCBI Taxonomy" id="425828"/>
    <lineage>
        <taxon>Eukaryota</taxon>
        <taxon>Viridiplantae</taxon>
        <taxon>Streptophyta</taxon>
        <taxon>Embryophyta</taxon>
        <taxon>Tracheophyta</taxon>
        <taxon>Spermatophyta</taxon>
        <taxon>Magnoliopsida</taxon>
        <taxon>eudicotyledons</taxon>
        <taxon>Gunneridae</taxon>
        <taxon>Pentapetalae</taxon>
        <taxon>rosids</taxon>
        <taxon>fabids</taxon>
        <taxon>Fagales</taxon>
        <taxon>Fagaceae</taxon>
        <taxon>Lithocarpus</taxon>
    </lineage>
</organism>
<protein>
    <submittedName>
        <fullName evidence="2">Uncharacterized protein</fullName>
    </submittedName>
</protein>
<name>A0AAW2DIV9_9ROSI</name>
<keyword evidence="1" id="KW-0472">Membrane</keyword>
<comment type="caution">
    <text evidence="2">The sequence shown here is derived from an EMBL/GenBank/DDBJ whole genome shotgun (WGS) entry which is preliminary data.</text>
</comment>
<evidence type="ECO:0000313" key="3">
    <source>
        <dbReference type="Proteomes" id="UP001459277"/>
    </source>
</evidence>
<feature type="transmembrane region" description="Helical" evidence="1">
    <location>
        <begin position="43"/>
        <end position="64"/>
    </location>
</feature>
<keyword evidence="3" id="KW-1185">Reference proteome</keyword>